<protein>
    <recommendedName>
        <fullName evidence="2">Tantalus-like domain-containing protein</fullName>
    </recommendedName>
</protein>
<dbReference type="OrthoDB" id="8035741at2759"/>
<dbReference type="AlphaFoldDB" id="A0A0L7QZ57"/>
<keyword evidence="1" id="KW-0597">Phosphoprotein</keyword>
<evidence type="ECO:0000256" key="1">
    <source>
        <dbReference type="ARBA" id="ARBA00022553"/>
    </source>
</evidence>
<dbReference type="Proteomes" id="UP000053825">
    <property type="component" value="Unassembled WGS sequence"/>
</dbReference>
<sequence length="179" mass="21018">KTPDVVDTSLPAVTASLEMLTVNTNLPVPEKRRVLRRLVKDDSNENLNRRCSLRPRKRTCTEMENDSTRRKGKEVEVKGQEYYLNRNLKRKLNTLETIYEEKEDINECTTYMSAKRYKRMIQFQENPSDSKLKKRRARIKKVYGSKINFKRRCASMQTLLDKLSGIRAESPTKIDSEVK</sequence>
<proteinExistence type="predicted"/>
<feature type="non-terminal residue" evidence="3">
    <location>
        <position position="1"/>
    </location>
</feature>
<evidence type="ECO:0000259" key="2">
    <source>
        <dbReference type="Pfam" id="PF15386"/>
    </source>
</evidence>
<feature type="domain" description="Tantalus-like" evidence="2">
    <location>
        <begin position="68"/>
        <end position="116"/>
    </location>
</feature>
<reference evidence="3 4" key="1">
    <citation type="submission" date="2015-07" db="EMBL/GenBank/DDBJ databases">
        <title>The genome of Habropoda laboriosa.</title>
        <authorList>
            <person name="Pan H."/>
            <person name="Kapheim K."/>
        </authorList>
    </citation>
    <scope>NUCLEOTIDE SEQUENCE [LARGE SCALE GENOMIC DNA]</scope>
    <source>
        <strain evidence="3">0110345459</strain>
    </source>
</reference>
<organism evidence="3 4">
    <name type="scientific">Habropoda laboriosa</name>
    <dbReference type="NCBI Taxonomy" id="597456"/>
    <lineage>
        <taxon>Eukaryota</taxon>
        <taxon>Metazoa</taxon>
        <taxon>Ecdysozoa</taxon>
        <taxon>Arthropoda</taxon>
        <taxon>Hexapoda</taxon>
        <taxon>Insecta</taxon>
        <taxon>Pterygota</taxon>
        <taxon>Neoptera</taxon>
        <taxon>Endopterygota</taxon>
        <taxon>Hymenoptera</taxon>
        <taxon>Apocrita</taxon>
        <taxon>Aculeata</taxon>
        <taxon>Apoidea</taxon>
        <taxon>Anthophila</taxon>
        <taxon>Apidae</taxon>
        <taxon>Habropoda</taxon>
    </lineage>
</organism>
<dbReference type="InterPro" id="IPR028149">
    <property type="entry name" value="Tantalus-like"/>
</dbReference>
<name>A0A0L7QZ57_9HYME</name>
<accession>A0A0L7QZ57</accession>
<gene>
    <name evidence="3" type="ORF">WH47_01166</name>
</gene>
<dbReference type="Pfam" id="PF15386">
    <property type="entry name" value="Tantalus"/>
    <property type="match status" value="1"/>
</dbReference>
<dbReference type="EMBL" id="KQ414685">
    <property type="protein sequence ID" value="KOC63836.1"/>
    <property type="molecule type" value="Genomic_DNA"/>
</dbReference>
<keyword evidence="4" id="KW-1185">Reference proteome</keyword>
<evidence type="ECO:0000313" key="4">
    <source>
        <dbReference type="Proteomes" id="UP000053825"/>
    </source>
</evidence>
<evidence type="ECO:0000313" key="3">
    <source>
        <dbReference type="EMBL" id="KOC63836.1"/>
    </source>
</evidence>